<dbReference type="Proteomes" id="UP001497497">
    <property type="component" value="Unassembled WGS sequence"/>
</dbReference>
<gene>
    <name evidence="1" type="ORF">GSLYS_00006529001</name>
</gene>
<name>A0AAV2HIZ4_LYMST</name>
<evidence type="ECO:0000313" key="2">
    <source>
        <dbReference type="Proteomes" id="UP001497497"/>
    </source>
</evidence>
<dbReference type="AlphaFoldDB" id="A0AAV2HIZ4"/>
<dbReference type="EMBL" id="CAXITT010000117">
    <property type="protein sequence ID" value="CAL1532450.1"/>
    <property type="molecule type" value="Genomic_DNA"/>
</dbReference>
<sequence>MLLSHLFDVTIVTVSIISGNSDFAYIQRAVMKSATHMKRCKSGISERLRFLGVRSEVREVLA</sequence>
<organism evidence="1 2">
    <name type="scientific">Lymnaea stagnalis</name>
    <name type="common">Great pond snail</name>
    <name type="synonym">Helix stagnalis</name>
    <dbReference type="NCBI Taxonomy" id="6523"/>
    <lineage>
        <taxon>Eukaryota</taxon>
        <taxon>Metazoa</taxon>
        <taxon>Spiralia</taxon>
        <taxon>Lophotrochozoa</taxon>
        <taxon>Mollusca</taxon>
        <taxon>Gastropoda</taxon>
        <taxon>Heterobranchia</taxon>
        <taxon>Euthyneura</taxon>
        <taxon>Panpulmonata</taxon>
        <taxon>Hygrophila</taxon>
        <taxon>Lymnaeoidea</taxon>
        <taxon>Lymnaeidae</taxon>
        <taxon>Lymnaea</taxon>
    </lineage>
</organism>
<comment type="caution">
    <text evidence="1">The sequence shown here is derived from an EMBL/GenBank/DDBJ whole genome shotgun (WGS) entry which is preliminary data.</text>
</comment>
<evidence type="ECO:0000313" key="1">
    <source>
        <dbReference type="EMBL" id="CAL1532450.1"/>
    </source>
</evidence>
<feature type="non-terminal residue" evidence="1">
    <location>
        <position position="62"/>
    </location>
</feature>
<protein>
    <submittedName>
        <fullName evidence="1">Uncharacterized protein</fullName>
    </submittedName>
</protein>
<proteinExistence type="predicted"/>
<keyword evidence="2" id="KW-1185">Reference proteome</keyword>
<accession>A0AAV2HIZ4</accession>
<reference evidence="1 2" key="1">
    <citation type="submission" date="2024-04" db="EMBL/GenBank/DDBJ databases">
        <authorList>
            <consortium name="Genoscope - CEA"/>
            <person name="William W."/>
        </authorList>
    </citation>
    <scope>NUCLEOTIDE SEQUENCE [LARGE SCALE GENOMIC DNA]</scope>
</reference>